<feature type="transmembrane region" description="Helical" evidence="7">
    <location>
        <begin position="816"/>
        <end position="841"/>
    </location>
</feature>
<protein>
    <submittedName>
        <fullName evidence="10">ADOP family duplicated permease</fullName>
    </submittedName>
</protein>
<feature type="transmembrane region" description="Helical" evidence="7">
    <location>
        <begin position="347"/>
        <end position="366"/>
    </location>
</feature>
<feature type="transmembrane region" description="Helical" evidence="7">
    <location>
        <begin position="775"/>
        <end position="796"/>
    </location>
</feature>
<feature type="domain" description="MacB-like periplasmic core" evidence="9">
    <location>
        <begin position="95"/>
        <end position="308"/>
    </location>
</feature>
<keyword evidence="4 7" id="KW-1133">Transmembrane helix</keyword>
<feature type="transmembrane region" description="Helical" evidence="7">
    <location>
        <begin position="397"/>
        <end position="420"/>
    </location>
</feature>
<keyword evidence="2" id="KW-1003">Cell membrane</keyword>
<dbReference type="PANTHER" id="PTHR30572:SF4">
    <property type="entry name" value="ABC TRANSPORTER PERMEASE YTRF"/>
    <property type="match status" value="1"/>
</dbReference>
<keyword evidence="11" id="KW-1185">Reference proteome</keyword>
<reference evidence="11" key="1">
    <citation type="journal article" date="2019" name="Int. J. Syst. Evol. Microbiol.">
        <title>The Global Catalogue of Microorganisms (GCM) 10K type strain sequencing project: providing services to taxonomists for standard genome sequencing and annotation.</title>
        <authorList>
            <consortium name="The Broad Institute Genomics Platform"/>
            <consortium name="The Broad Institute Genome Sequencing Center for Infectious Disease"/>
            <person name="Wu L."/>
            <person name="Ma J."/>
        </authorList>
    </citation>
    <scope>NUCLEOTIDE SEQUENCE [LARGE SCALE GENOMIC DNA]</scope>
    <source>
        <strain evidence="11">JCM 4087</strain>
    </source>
</reference>
<evidence type="ECO:0000313" key="10">
    <source>
        <dbReference type="EMBL" id="MFC5864324.1"/>
    </source>
</evidence>
<feature type="domain" description="ABC3 transporter permease C-terminal" evidence="8">
    <location>
        <begin position="775"/>
        <end position="887"/>
    </location>
</feature>
<dbReference type="NCBIfam" id="NF038403">
    <property type="entry name" value="perm_prefix_1"/>
    <property type="match status" value="1"/>
</dbReference>
<organism evidence="10 11">
    <name type="scientific">Acidicapsa dinghuensis</name>
    <dbReference type="NCBI Taxonomy" id="2218256"/>
    <lineage>
        <taxon>Bacteria</taxon>
        <taxon>Pseudomonadati</taxon>
        <taxon>Acidobacteriota</taxon>
        <taxon>Terriglobia</taxon>
        <taxon>Terriglobales</taxon>
        <taxon>Acidobacteriaceae</taxon>
        <taxon>Acidicapsa</taxon>
    </lineage>
</organism>
<dbReference type="NCBIfam" id="TIGR03434">
    <property type="entry name" value="ADOP"/>
    <property type="match status" value="1"/>
</dbReference>
<dbReference type="Pfam" id="PF02687">
    <property type="entry name" value="FtsX"/>
    <property type="match status" value="2"/>
</dbReference>
<evidence type="ECO:0000259" key="8">
    <source>
        <dbReference type="Pfam" id="PF02687"/>
    </source>
</evidence>
<feature type="transmembrane region" description="Helical" evidence="7">
    <location>
        <begin position="862"/>
        <end position="881"/>
    </location>
</feature>
<comment type="caution">
    <text evidence="10">The sequence shown here is derived from an EMBL/GenBank/DDBJ whole genome shotgun (WGS) entry which is preliminary data.</text>
</comment>
<evidence type="ECO:0000256" key="1">
    <source>
        <dbReference type="ARBA" id="ARBA00004651"/>
    </source>
</evidence>
<dbReference type="InterPro" id="IPR017800">
    <property type="entry name" value="ADOP"/>
</dbReference>
<name>A0ABW1EK08_9BACT</name>
<dbReference type="Proteomes" id="UP001596091">
    <property type="component" value="Unassembled WGS sequence"/>
</dbReference>
<evidence type="ECO:0000256" key="5">
    <source>
        <dbReference type="ARBA" id="ARBA00023136"/>
    </source>
</evidence>
<feature type="transmembrane region" description="Helical" evidence="7">
    <location>
        <begin position="507"/>
        <end position="527"/>
    </location>
</feature>
<dbReference type="Pfam" id="PF12704">
    <property type="entry name" value="MacB_PCD"/>
    <property type="match status" value="2"/>
</dbReference>
<keyword evidence="3 7" id="KW-0812">Transmembrane</keyword>
<dbReference type="PANTHER" id="PTHR30572">
    <property type="entry name" value="MEMBRANE COMPONENT OF TRANSPORTER-RELATED"/>
    <property type="match status" value="1"/>
</dbReference>
<comment type="similarity">
    <text evidence="6">Belongs to the ABC-4 integral membrane protein family.</text>
</comment>
<accession>A0ABW1EK08</accession>
<keyword evidence="5 7" id="KW-0472">Membrane</keyword>
<evidence type="ECO:0000313" key="11">
    <source>
        <dbReference type="Proteomes" id="UP001596091"/>
    </source>
</evidence>
<proteinExistence type="inferred from homology"/>
<dbReference type="InterPro" id="IPR050250">
    <property type="entry name" value="Macrolide_Exporter_MacB"/>
</dbReference>
<feature type="domain" description="ABC3 transporter permease C-terminal" evidence="8">
    <location>
        <begin position="354"/>
        <end position="480"/>
    </location>
</feature>
<comment type="subcellular location">
    <subcellularLocation>
        <location evidence="1">Cell membrane</location>
        <topology evidence="1">Multi-pass membrane protein</topology>
    </subcellularLocation>
</comment>
<dbReference type="InterPro" id="IPR047928">
    <property type="entry name" value="Perm_prefix_1"/>
</dbReference>
<evidence type="ECO:0000256" key="2">
    <source>
        <dbReference type="ARBA" id="ARBA00022475"/>
    </source>
</evidence>
<evidence type="ECO:0000256" key="7">
    <source>
        <dbReference type="SAM" id="Phobius"/>
    </source>
</evidence>
<dbReference type="InterPro" id="IPR025857">
    <property type="entry name" value="MacB_PCD"/>
</dbReference>
<evidence type="ECO:0000256" key="4">
    <source>
        <dbReference type="ARBA" id="ARBA00022989"/>
    </source>
</evidence>
<evidence type="ECO:0000256" key="6">
    <source>
        <dbReference type="ARBA" id="ARBA00038076"/>
    </source>
</evidence>
<evidence type="ECO:0000256" key="3">
    <source>
        <dbReference type="ARBA" id="ARBA00022692"/>
    </source>
</evidence>
<dbReference type="InterPro" id="IPR003838">
    <property type="entry name" value="ABC3_permease_C"/>
</dbReference>
<evidence type="ECO:0000259" key="9">
    <source>
        <dbReference type="Pfam" id="PF12704"/>
    </source>
</evidence>
<feature type="transmembrane region" description="Helical" evidence="7">
    <location>
        <begin position="456"/>
        <end position="477"/>
    </location>
</feature>
<sequence>MPFRNPFRRKRRSAEDFTEEIRTHLALETDELESSGLPSKEARRRARATFGSIPAAREQFHLRSRIAWIEHLRQDLRYALRALWRSPGFTFTVGLTLALGMGMTTAIFTAVDTLMLQPLPFPRAHQLTFIAADFRGTAMNSLFAPDFAAMQTGGVHSFARIGGFVATADANLTDGKIPLRVTSMGITASLLDTLQVHPQLGRNIAKEEDVLGGGHVVLISDRLWRNRFGADVSIIGKSIVLNGEHHTVIGVLPRGFVFPDPSIEPDIYTPAALPTNTNFDGRPEPGVMAIARLRNGVAIRQADAEVKTLFESRKHMYPPGWATSSSGYVVRVESLQQYVTGDYSKSLLLLMACVACVLMVACANVANLQFARAAARAHEIAVREALGATRGRLIRQFLIESLLLSLAASLASLVLVQLSLSMLRGSALLPFSSSGITALASFFGKSGNAIHLDSSILLFAIALAIGTTVLFAIVPAINATGSRSFRGLQSNTDKITAGHSHRRLRHVLLVLEVSASIALLSCAGLLIRSFVNVMSYESGFDPSNTVTAALSLDGSSYQSPSAVRRFAADLLPRLQALPGTETATLTSSLPLDNTFKTRFSLDDDPNPPFDPWHLVTFIAVSPDYFRTLKTPVIQGRSFRTDDTATAPRVLIVNRKLASRFFGGNALGKRMYMRYIETDTPQFIPATIVGVAEDVPHNGLLQPVEPEVYLPLTQEPLHALQIAVRSKEAPAALAPGIVHAVADADREVPIFSVQTMDDNVAAEVAKRKAIMALMSAFAVLAVVMSAVGVAGVFAYLVSQRTREMGIRLALGASRVNLVRLVISEASIIINLGGLLGLFIALFADRLVASMLVGIGQHDPAIMAGALILMTAVALCAALLPAIRASRTDVLSVLRNE</sequence>
<feature type="domain" description="MacB-like periplasmic core" evidence="9">
    <location>
        <begin position="513"/>
        <end position="733"/>
    </location>
</feature>
<feature type="transmembrane region" description="Helical" evidence="7">
    <location>
        <begin position="89"/>
        <end position="111"/>
    </location>
</feature>
<dbReference type="RefSeq" id="WP_263342060.1">
    <property type="nucleotide sequence ID" value="NZ_JAGSYH010000009.1"/>
</dbReference>
<gene>
    <name evidence="10" type="ORF">ACFPT7_18605</name>
</gene>
<dbReference type="EMBL" id="JBHSPH010000009">
    <property type="protein sequence ID" value="MFC5864324.1"/>
    <property type="molecule type" value="Genomic_DNA"/>
</dbReference>